<dbReference type="InterPro" id="IPR011990">
    <property type="entry name" value="TPR-like_helical_dom_sf"/>
</dbReference>
<organism evidence="2 3">
    <name type="scientific">Aureispira anguillae</name>
    <dbReference type="NCBI Taxonomy" id="2864201"/>
    <lineage>
        <taxon>Bacteria</taxon>
        <taxon>Pseudomonadati</taxon>
        <taxon>Bacteroidota</taxon>
        <taxon>Saprospiria</taxon>
        <taxon>Saprospirales</taxon>
        <taxon>Saprospiraceae</taxon>
        <taxon>Aureispira</taxon>
    </lineage>
</organism>
<protein>
    <recommendedName>
        <fullName evidence="4">Tetratricopeptide repeat protein</fullName>
    </recommendedName>
</protein>
<proteinExistence type="predicted"/>
<dbReference type="KEGG" id="aup:AsAng_0025150"/>
<feature type="signal peptide" evidence="1">
    <location>
        <begin position="1"/>
        <end position="22"/>
    </location>
</feature>
<name>A0A916DTX1_9BACT</name>
<gene>
    <name evidence="2" type="ORF">AsAng_0025150</name>
</gene>
<evidence type="ECO:0008006" key="4">
    <source>
        <dbReference type="Google" id="ProtNLM"/>
    </source>
</evidence>
<reference evidence="2" key="1">
    <citation type="submission" date="2022-09" db="EMBL/GenBank/DDBJ databases">
        <title>Aureispira anguillicida sp. nov., isolated from Leptocephalus of Japanese eel Anguilla japonica.</title>
        <authorList>
            <person name="Yuasa K."/>
            <person name="Mekata T."/>
            <person name="Ikunari K."/>
        </authorList>
    </citation>
    <scope>NUCLEOTIDE SEQUENCE</scope>
    <source>
        <strain evidence="2">EL160426</strain>
    </source>
</reference>
<evidence type="ECO:0000313" key="2">
    <source>
        <dbReference type="EMBL" id="BDS11801.1"/>
    </source>
</evidence>
<dbReference type="Proteomes" id="UP001060919">
    <property type="component" value="Chromosome"/>
</dbReference>
<accession>A0A916DTX1</accession>
<dbReference type="SUPFAM" id="SSF81901">
    <property type="entry name" value="HCP-like"/>
    <property type="match status" value="1"/>
</dbReference>
<evidence type="ECO:0000313" key="3">
    <source>
        <dbReference type="Proteomes" id="UP001060919"/>
    </source>
</evidence>
<feature type="chain" id="PRO_5037114477" description="Tetratricopeptide repeat protein" evidence="1">
    <location>
        <begin position="23"/>
        <end position="307"/>
    </location>
</feature>
<keyword evidence="1" id="KW-0732">Signal</keyword>
<sequence>MNRLACVLSFLGCLWLSGKPFAQNIKTAKDSIIYIDCAPIPMLSNQYFMHIHPLSILASSSLSLLSAGDSSNFMAIYNKVGLALAQKQLERNFMAISLNSSDKQTLKRIKRNLKKQGRFKSKYSPVVSSLCCAIELLQNHKKKALHYWNLTPNSNPDLLRLISFFFYLKQDYLKALFYLKQIPPSEQSTKDQYLLGWLTAYQQNWQKAYAIFDNNSSLNSKDDRIQCAKMSILIHQHQFEKAFQLIQNYPSSITDNIYAFHINYYTALATLAQGDMNDAFKRLKSIHAQSQYKTCADRLLTHFFLTN</sequence>
<dbReference type="RefSeq" id="WP_264792944.1">
    <property type="nucleotide sequence ID" value="NZ_AP026867.1"/>
</dbReference>
<dbReference type="EMBL" id="AP026867">
    <property type="protein sequence ID" value="BDS11801.1"/>
    <property type="molecule type" value="Genomic_DNA"/>
</dbReference>
<dbReference type="AlphaFoldDB" id="A0A916DTX1"/>
<keyword evidence="3" id="KW-1185">Reference proteome</keyword>
<evidence type="ECO:0000256" key="1">
    <source>
        <dbReference type="SAM" id="SignalP"/>
    </source>
</evidence>
<dbReference type="Gene3D" id="1.25.40.10">
    <property type="entry name" value="Tetratricopeptide repeat domain"/>
    <property type="match status" value="1"/>
</dbReference>